<evidence type="ECO:0000313" key="3">
    <source>
        <dbReference type="Proteomes" id="UP001189429"/>
    </source>
</evidence>
<proteinExistence type="predicted"/>
<reference evidence="2" key="1">
    <citation type="submission" date="2023-10" db="EMBL/GenBank/DDBJ databases">
        <authorList>
            <person name="Chen Y."/>
            <person name="Shah S."/>
            <person name="Dougan E. K."/>
            <person name="Thang M."/>
            <person name="Chan C."/>
        </authorList>
    </citation>
    <scope>NUCLEOTIDE SEQUENCE [LARGE SCALE GENOMIC DNA]</scope>
</reference>
<evidence type="ECO:0000313" key="2">
    <source>
        <dbReference type="EMBL" id="CAK0898903.1"/>
    </source>
</evidence>
<sequence>MRRPGTGCAAVLAVGGAVPARLDPAAARAWPLRGPPARGAAGSRAARAAAAARAGRLRGAAEEPVASAEGPGVLAGAALTAALLAAGGAGSARGGAGGRACGAPRAAASRCRGRRPGGVLAQREGQRCPGLAAGGGVSGCGSARLPERAPGDHGSMLLSAAADVAEGLKHRILDRRVRKAEGSRERAAALSAKLERIARLQRGQGGSPGGGARKTSRSAAGLQRASGASPGSLPARAAARLSRAPSEAEIAAPSARMEAQGILGMALQRLARACRAIFAGAPGAAAAAAEPLRELLGGLEGGLARAGEALLGKPAPAAQRPHTLHGRKEHRREQRARTQAIEDRHARLVELHGACVEQLRSF</sequence>
<name>A0ABN9XLK5_9DINO</name>
<gene>
    <name evidence="2" type="ORF">PCOR1329_LOCUS76558</name>
</gene>
<feature type="compositionally biased region" description="Low complexity" evidence="1">
    <location>
        <begin position="101"/>
        <end position="110"/>
    </location>
</feature>
<feature type="region of interest" description="Disordered" evidence="1">
    <location>
        <begin position="199"/>
        <end position="240"/>
    </location>
</feature>
<feature type="region of interest" description="Disordered" evidence="1">
    <location>
        <begin position="312"/>
        <end position="334"/>
    </location>
</feature>
<dbReference type="Proteomes" id="UP001189429">
    <property type="component" value="Unassembled WGS sequence"/>
</dbReference>
<feature type="region of interest" description="Disordered" evidence="1">
    <location>
        <begin position="92"/>
        <end position="113"/>
    </location>
</feature>
<comment type="caution">
    <text evidence="2">The sequence shown here is derived from an EMBL/GenBank/DDBJ whole genome shotgun (WGS) entry which is preliminary data.</text>
</comment>
<organism evidence="2 3">
    <name type="scientific">Prorocentrum cordatum</name>
    <dbReference type="NCBI Taxonomy" id="2364126"/>
    <lineage>
        <taxon>Eukaryota</taxon>
        <taxon>Sar</taxon>
        <taxon>Alveolata</taxon>
        <taxon>Dinophyceae</taxon>
        <taxon>Prorocentrales</taxon>
        <taxon>Prorocentraceae</taxon>
        <taxon>Prorocentrum</taxon>
    </lineage>
</organism>
<feature type="compositionally biased region" description="Low complexity" evidence="1">
    <location>
        <begin position="224"/>
        <end position="240"/>
    </location>
</feature>
<keyword evidence="3" id="KW-1185">Reference proteome</keyword>
<evidence type="ECO:0000256" key="1">
    <source>
        <dbReference type="SAM" id="MobiDB-lite"/>
    </source>
</evidence>
<accession>A0ABN9XLK5</accession>
<protein>
    <submittedName>
        <fullName evidence="2">Uncharacterized protein</fullName>
    </submittedName>
</protein>
<feature type="compositionally biased region" description="Gly residues" evidence="1">
    <location>
        <begin position="203"/>
        <end position="212"/>
    </location>
</feature>
<dbReference type="EMBL" id="CAUYUJ010020517">
    <property type="protein sequence ID" value="CAK0898903.1"/>
    <property type="molecule type" value="Genomic_DNA"/>
</dbReference>